<dbReference type="EMBL" id="KB096945">
    <property type="protein sequence ID" value="ESO00430.1"/>
    <property type="molecule type" value="Genomic_DNA"/>
</dbReference>
<dbReference type="OMA" id="GHERTNN"/>
<accession>T1F9S2</accession>
<dbReference type="eggNOG" id="ENOG502SEYM">
    <property type="taxonomic scope" value="Eukaryota"/>
</dbReference>
<reference evidence="4" key="1">
    <citation type="submission" date="2012-12" db="EMBL/GenBank/DDBJ databases">
        <authorList>
            <person name="Hellsten U."/>
            <person name="Grimwood J."/>
            <person name="Chapman J.A."/>
            <person name="Shapiro H."/>
            <person name="Aerts A."/>
            <person name="Otillar R.P."/>
            <person name="Terry A.Y."/>
            <person name="Boore J.L."/>
            <person name="Simakov O."/>
            <person name="Marletaz F."/>
            <person name="Cho S.-J."/>
            <person name="Edsinger-Gonzales E."/>
            <person name="Havlak P."/>
            <person name="Kuo D.-H."/>
            <person name="Larsson T."/>
            <person name="Lv J."/>
            <person name="Arendt D."/>
            <person name="Savage R."/>
            <person name="Osoegawa K."/>
            <person name="de Jong P."/>
            <person name="Lindberg D.R."/>
            <person name="Seaver E.C."/>
            <person name="Weisblat D.A."/>
            <person name="Putnam N.H."/>
            <person name="Grigoriev I.V."/>
            <person name="Rokhsar D.S."/>
        </authorList>
    </citation>
    <scope>NUCLEOTIDE SEQUENCE</scope>
</reference>
<dbReference type="AlphaFoldDB" id="T1F9S2"/>
<name>T1F9S2_HELRO</name>
<protein>
    <recommendedName>
        <fullName evidence="1">MULE transposase domain-containing protein</fullName>
    </recommendedName>
</protein>
<dbReference type="HOGENOM" id="CLU_015060_4_1_1"/>
<dbReference type="EnsemblMetazoa" id="HelroT175853">
    <property type="protein sequence ID" value="HelroP175853"/>
    <property type="gene ID" value="HelroG175853"/>
</dbReference>
<feature type="domain" description="MULE transposase" evidence="1">
    <location>
        <begin position="107"/>
        <end position="202"/>
    </location>
</feature>
<dbReference type="GeneID" id="20205571"/>
<evidence type="ECO:0000259" key="1">
    <source>
        <dbReference type="Pfam" id="PF10551"/>
    </source>
</evidence>
<dbReference type="EMBL" id="AMQM01005454">
    <property type="status" value="NOT_ANNOTATED_CDS"/>
    <property type="molecule type" value="Genomic_DNA"/>
</dbReference>
<sequence length="306" mass="35686">MKKTAILSSTAKPSQIYADALSGLDEEDRANVGHKDHVTKTIRNQRRKNIPIEPSNTEFEIQKAWQMREGNENVIIYDSGANPFNRIIVFSTFVQLQQMGRSTRWFMDGNFSLSPNIFHQLYFVRVVYLNHYVTCAYALMTSRNQASYEEVFRAIKDKAQEHNIILAPTTVMLDFKIAPRRALHDIFGANVEVVGCFFHLTQSTWRKKVFIYFDKTYGRGPFRNNNNNNNINQIRLIRMPALFPPETWNVFTITLNGHERTNNSKYFQERMERLCKDVRDGRRSTLEALRAIGHCIVLNRKNLPMI</sequence>
<reference evidence="2 4" key="2">
    <citation type="journal article" date="2013" name="Nature">
        <title>Insights into bilaterian evolution from three spiralian genomes.</title>
        <authorList>
            <person name="Simakov O."/>
            <person name="Marletaz F."/>
            <person name="Cho S.J."/>
            <person name="Edsinger-Gonzales E."/>
            <person name="Havlak P."/>
            <person name="Hellsten U."/>
            <person name="Kuo D.H."/>
            <person name="Larsson T."/>
            <person name="Lv J."/>
            <person name="Arendt D."/>
            <person name="Savage R."/>
            <person name="Osoegawa K."/>
            <person name="de Jong P."/>
            <person name="Grimwood J."/>
            <person name="Chapman J.A."/>
            <person name="Shapiro H."/>
            <person name="Aerts A."/>
            <person name="Otillar R.P."/>
            <person name="Terry A.Y."/>
            <person name="Boore J.L."/>
            <person name="Grigoriev I.V."/>
            <person name="Lindberg D.R."/>
            <person name="Seaver E.C."/>
            <person name="Weisblat D.A."/>
            <person name="Putnam N.H."/>
            <person name="Rokhsar D.S."/>
        </authorList>
    </citation>
    <scope>NUCLEOTIDE SEQUENCE</scope>
</reference>
<evidence type="ECO:0000313" key="2">
    <source>
        <dbReference type="EMBL" id="ESO00430.1"/>
    </source>
</evidence>
<keyword evidence="4" id="KW-1185">Reference proteome</keyword>
<dbReference type="RefSeq" id="XP_009021480.1">
    <property type="nucleotide sequence ID" value="XM_009023232.1"/>
</dbReference>
<organism evidence="3 4">
    <name type="scientific">Helobdella robusta</name>
    <name type="common">Californian leech</name>
    <dbReference type="NCBI Taxonomy" id="6412"/>
    <lineage>
        <taxon>Eukaryota</taxon>
        <taxon>Metazoa</taxon>
        <taxon>Spiralia</taxon>
        <taxon>Lophotrochozoa</taxon>
        <taxon>Annelida</taxon>
        <taxon>Clitellata</taxon>
        <taxon>Hirudinea</taxon>
        <taxon>Rhynchobdellida</taxon>
        <taxon>Glossiphoniidae</taxon>
        <taxon>Helobdella</taxon>
    </lineage>
</organism>
<dbReference type="OrthoDB" id="6612379at2759"/>
<dbReference type="Proteomes" id="UP000015101">
    <property type="component" value="Unassembled WGS sequence"/>
</dbReference>
<dbReference type="PANTHER" id="PTHR47160:SF8">
    <property type="entry name" value="MULE TRANSPOSASE DOMAIN-CONTAINING PROTEIN"/>
    <property type="match status" value="1"/>
</dbReference>
<evidence type="ECO:0000313" key="4">
    <source>
        <dbReference type="Proteomes" id="UP000015101"/>
    </source>
</evidence>
<dbReference type="PANTHER" id="PTHR47160">
    <property type="entry name" value="PUTATIVE-RELATED"/>
    <property type="match status" value="1"/>
</dbReference>
<evidence type="ECO:0000313" key="3">
    <source>
        <dbReference type="EnsemblMetazoa" id="HelroP175853"/>
    </source>
</evidence>
<gene>
    <name evidence="3" type="primary">20205571</name>
    <name evidence="2" type="ORF">HELRODRAFT_175853</name>
</gene>
<proteinExistence type="predicted"/>
<dbReference type="KEGG" id="hro:HELRODRAFT_175853"/>
<dbReference type="Pfam" id="PF10551">
    <property type="entry name" value="MULE"/>
    <property type="match status" value="1"/>
</dbReference>
<dbReference type="CTD" id="20205571"/>
<dbReference type="InParanoid" id="T1F9S2"/>
<dbReference type="InterPro" id="IPR018289">
    <property type="entry name" value="MULE_transposase_dom"/>
</dbReference>
<reference evidence="3" key="3">
    <citation type="submission" date="2015-06" db="UniProtKB">
        <authorList>
            <consortium name="EnsemblMetazoa"/>
        </authorList>
    </citation>
    <scope>IDENTIFICATION</scope>
</reference>